<dbReference type="SUPFAM" id="SSF54368">
    <property type="entry name" value="Glutamine synthetase, N-terminal domain"/>
    <property type="match status" value="1"/>
</dbReference>
<feature type="binding site" evidence="10">
    <location>
        <position position="314"/>
    </location>
    <ligand>
        <name>L-glutamate</name>
        <dbReference type="ChEBI" id="CHEBI:29985"/>
    </ligand>
</feature>
<keyword evidence="20" id="KW-1185">Reference proteome</keyword>
<evidence type="ECO:0000259" key="17">
    <source>
        <dbReference type="PROSITE" id="PS51986"/>
    </source>
</evidence>
<dbReference type="InterPro" id="IPR008146">
    <property type="entry name" value="Gln_synth_cat_dom"/>
</dbReference>
<evidence type="ECO:0000256" key="8">
    <source>
        <dbReference type="ARBA" id="ARBA00022840"/>
    </source>
</evidence>
<protein>
    <recommendedName>
        <fullName evidence="4 16">Glutamine synthetase</fullName>
        <ecNumber evidence="3 16">6.3.1.2</ecNumber>
    </recommendedName>
</protein>
<feature type="binding site" evidence="11">
    <location>
        <begin position="244"/>
        <end position="246"/>
    </location>
    <ligand>
        <name>ATP</name>
        <dbReference type="ChEBI" id="CHEBI:30616"/>
    </ligand>
</feature>
<dbReference type="SUPFAM" id="SSF55931">
    <property type="entry name" value="Glutamine synthetase/guanido kinase"/>
    <property type="match status" value="1"/>
</dbReference>
<sequence>MDAKDLLKKVKEDNIKFISYQFIDVLGSVKSVDAPIDQLEGALENGVWFDGSSVEGFARIQESDMHLRIDPETYAVLPWTPPELKRARVFCDIYHPDGTPFAGDPRGSLKRALQKLKDERGWTYNVGPEPEFFLFRRNGTESIRPVPHDVGGYFDFSPNDEAVRVRTELMEALNKMGLEVEVGHHEVALGQHEIDFRFADALRTADNVVTLKYTVKAIAAQHGLIASFMPKPIFGINGSGMHCHQSLFDKEGNNLFFAENDPFHLSPIAYGFIAGQLAHARALSAVVAPTVNSYKRLVPGYEAPVYVGWAQINRSALIRIPRYTPGMHKATRAELRCPDPSCNPYLAFNAMLKAALDGIDRQLTPPEPLNNVNVYEMDAAERRERGVAELPGSLRQALEELEKDEVIQSAFSSSLYEAFVRAKWTEWDEFRTQVSDWEIERFLETA</sequence>
<evidence type="ECO:0000256" key="15">
    <source>
        <dbReference type="RuleBase" id="RU000384"/>
    </source>
</evidence>
<accession>A0A0P6WVE5</accession>
<dbReference type="PANTHER" id="PTHR43407">
    <property type="entry name" value="GLUTAMINE SYNTHETASE"/>
    <property type="match status" value="1"/>
</dbReference>
<dbReference type="STRING" id="360411.AC812_12930"/>
<evidence type="ECO:0000256" key="3">
    <source>
        <dbReference type="ARBA" id="ARBA00012937"/>
    </source>
</evidence>
<evidence type="ECO:0000256" key="2">
    <source>
        <dbReference type="ARBA" id="ARBA00009897"/>
    </source>
</evidence>
<feature type="domain" description="GS beta-grasp" evidence="17">
    <location>
        <begin position="13"/>
        <end position="98"/>
    </location>
</feature>
<dbReference type="PROSITE" id="PS00181">
    <property type="entry name" value="GLNA_ATP"/>
    <property type="match status" value="1"/>
</dbReference>
<dbReference type="EMBL" id="LGHJ01000018">
    <property type="protein sequence ID" value="KPL74212.1"/>
    <property type="molecule type" value="Genomic_DNA"/>
</dbReference>
<comment type="catalytic activity">
    <reaction evidence="9 16">
        <text>L-glutamate + NH4(+) + ATP = L-glutamine + ADP + phosphate + H(+)</text>
        <dbReference type="Rhea" id="RHEA:16169"/>
        <dbReference type="ChEBI" id="CHEBI:15378"/>
        <dbReference type="ChEBI" id="CHEBI:28938"/>
        <dbReference type="ChEBI" id="CHEBI:29985"/>
        <dbReference type="ChEBI" id="CHEBI:30616"/>
        <dbReference type="ChEBI" id="CHEBI:43474"/>
        <dbReference type="ChEBI" id="CHEBI:58359"/>
        <dbReference type="ChEBI" id="CHEBI:456216"/>
        <dbReference type="EC" id="6.3.1.2"/>
    </reaction>
</comment>
<evidence type="ECO:0000256" key="9">
    <source>
        <dbReference type="ARBA" id="ARBA00049436"/>
    </source>
</evidence>
<evidence type="ECO:0000256" key="11">
    <source>
        <dbReference type="PIRSR" id="PIRSR604809-2"/>
    </source>
</evidence>
<evidence type="ECO:0000256" key="10">
    <source>
        <dbReference type="PIRSR" id="PIRSR604809-1"/>
    </source>
</evidence>
<dbReference type="InterPro" id="IPR036651">
    <property type="entry name" value="Gln_synt_N_sf"/>
</dbReference>
<feature type="binding site" evidence="12">
    <location>
        <position position="129"/>
    </location>
    <ligand>
        <name>Mg(2+)</name>
        <dbReference type="ChEBI" id="CHEBI:18420"/>
        <label>1</label>
    </ligand>
</feature>
<evidence type="ECO:0000313" key="19">
    <source>
        <dbReference type="EMBL" id="KPL74212.1"/>
    </source>
</evidence>
<dbReference type="InterPro" id="IPR008147">
    <property type="entry name" value="Gln_synt_N"/>
</dbReference>
<dbReference type="GO" id="GO:0005524">
    <property type="term" value="F:ATP binding"/>
    <property type="evidence" value="ECO:0007669"/>
    <property type="project" value="UniProtKB-KW"/>
</dbReference>
<feature type="modified residue" description="O-AMP-tyrosine" evidence="13">
    <location>
        <position position="375"/>
    </location>
</feature>
<keyword evidence="5" id="KW-0963">Cytoplasm</keyword>
<dbReference type="InterPro" id="IPR004809">
    <property type="entry name" value="Gln_synth_I"/>
</dbReference>
<comment type="subcellular location">
    <subcellularLocation>
        <location evidence="1">Cytoplasm</location>
    </subcellularLocation>
</comment>
<dbReference type="InterPro" id="IPR027302">
    <property type="entry name" value="Gln_synth_N_conserv_site"/>
</dbReference>
<dbReference type="GO" id="GO:0006542">
    <property type="term" value="P:glutamine biosynthetic process"/>
    <property type="evidence" value="ECO:0007669"/>
    <property type="project" value="InterPro"/>
</dbReference>
<feature type="binding site" evidence="11">
    <location>
        <position position="314"/>
    </location>
    <ligand>
        <name>ATP</name>
        <dbReference type="ChEBI" id="CHEBI:30616"/>
    </ligand>
</feature>
<dbReference type="AlphaFoldDB" id="A0A0P6WVE5"/>
<dbReference type="EC" id="6.3.1.2" evidence="3 16"/>
<evidence type="ECO:0000256" key="1">
    <source>
        <dbReference type="ARBA" id="ARBA00004496"/>
    </source>
</evidence>
<dbReference type="InterPro" id="IPR014746">
    <property type="entry name" value="Gln_synth/guanido_kin_cat_dom"/>
</dbReference>
<comment type="caution">
    <text evidence="19">The sequence shown here is derived from an EMBL/GenBank/DDBJ whole genome shotgun (WGS) entry which is preliminary data.</text>
</comment>
<keyword evidence="12" id="KW-0460">Magnesium</keyword>
<gene>
    <name evidence="19" type="ORF">AC812_12930</name>
</gene>
<feature type="binding site" evidence="12">
    <location>
        <position position="131"/>
    </location>
    <ligand>
        <name>Mg(2+)</name>
        <dbReference type="ChEBI" id="CHEBI:18420"/>
        <label>1</label>
    </ligand>
</feature>
<dbReference type="InterPro" id="IPR027303">
    <property type="entry name" value="Gln_synth_gly_rich_site"/>
</dbReference>
<dbReference type="Gene3D" id="3.30.590.10">
    <property type="entry name" value="Glutamine synthetase/guanido kinase, catalytic domain"/>
    <property type="match status" value="1"/>
</dbReference>
<keyword evidence="8 11" id="KW-0067">ATP-binding</keyword>
<dbReference type="NCBIfam" id="TIGR00653">
    <property type="entry name" value="GlnA"/>
    <property type="match status" value="1"/>
</dbReference>
<feature type="binding site" evidence="12">
    <location>
        <position position="334"/>
    </location>
    <ligand>
        <name>Mg(2+)</name>
        <dbReference type="ChEBI" id="CHEBI:18420"/>
        <label>1</label>
    </ligand>
</feature>
<evidence type="ECO:0000256" key="13">
    <source>
        <dbReference type="PIRSR" id="PIRSR604809-50"/>
    </source>
</evidence>
<dbReference type="GO" id="GO:0004356">
    <property type="term" value="F:glutamine synthetase activity"/>
    <property type="evidence" value="ECO:0007669"/>
    <property type="project" value="UniProtKB-EC"/>
</dbReference>
<feature type="binding site" evidence="12">
    <location>
        <position position="186"/>
    </location>
    <ligand>
        <name>Mg(2+)</name>
        <dbReference type="ChEBI" id="CHEBI:18420"/>
        <label>1</label>
    </ligand>
</feature>
<feature type="binding site" evidence="10">
    <location>
        <position position="302"/>
    </location>
    <ligand>
        <name>L-glutamate</name>
        <dbReference type="ChEBI" id="CHEBI:29985"/>
    </ligand>
</feature>
<keyword evidence="6 16" id="KW-0436">Ligase</keyword>
<feature type="binding site" evidence="10">
    <location>
        <position position="336"/>
    </location>
    <ligand>
        <name>L-glutamate</name>
        <dbReference type="ChEBI" id="CHEBI:29985"/>
    </ligand>
</feature>
<feature type="domain" description="GS catalytic" evidence="18">
    <location>
        <begin position="105"/>
        <end position="446"/>
    </location>
</feature>
<dbReference type="Pfam" id="PF03951">
    <property type="entry name" value="Gln-synt_N"/>
    <property type="match status" value="1"/>
</dbReference>
<evidence type="ECO:0000256" key="12">
    <source>
        <dbReference type="PIRSR" id="PIRSR604809-3"/>
    </source>
</evidence>
<dbReference type="PROSITE" id="PS51986">
    <property type="entry name" value="GS_BETA_GRASP"/>
    <property type="match status" value="1"/>
</dbReference>
<feature type="binding site" evidence="11">
    <location>
        <position position="181"/>
    </location>
    <ligand>
        <name>ATP</name>
        <dbReference type="ChEBI" id="CHEBI:30616"/>
    </ligand>
</feature>
<feature type="binding site" evidence="11">
    <location>
        <begin position="196"/>
        <end position="198"/>
    </location>
    <ligand>
        <name>ATP</name>
        <dbReference type="ChEBI" id="CHEBI:30616"/>
    </ligand>
</feature>
<feature type="binding site" evidence="12">
    <location>
        <position position="193"/>
    </location>
    <ligand>
        <name>Mg(2+)</name>
        <dbReference type="ChEBI" id="CHEBI:18420"/>
        <label>1</label>
    </ligand>
</feature>
<evidence type="ECO:0000313" key="20">
    <source>
        <dbReference type="Proteomes" id="UP000050514"/>
    </source>
</evidence>
<dbReference type="GO" id="GO:0005737">
    <property type="term" value="C:cytoplasm"/>
    <property type="evidence" value="ECO:0007669"/>
    <property type="project" value="UniProtKB-SubCell"/>
</dbReference>
<dbReference type="PANTHER" id="PTHR43407:SF1">
    <property type="entry name" value="LENGSIN"/>
    <property type="match status" value="1"/>
</dbReference>
<dbReference type="GO" id="GO:0046872">
    <property type="term" value="F:metal ion binding"/>
    <property type="evidence" value="ECO:0007669"/>
    <property type="project" value="UniProtKB-KW"/>
</dbReference>
<evidence type="ECO:0000256" key="6">
    <source>
        <dbReference type="ARBA" id="ARBA00022598"/>
    </source>
</evidence>
<evidence type="ECO:0000256" key="14">
    <source>
        <dbReference type="PROSITE-ProRule" id="PRU01330"/>
    </source>
</evidence>
<comment type="cofactor">
    <cofactor evidence="12">
        <name>Mg(2+)</name>
        <dbReference type="ChEBI" id="CHEBI:18420"/>
    </cofactor>
    <text evidence="12">Binds 2 Mg(2+) ions per subunit.</text>
</comment>
<dbReference type="GO" id="GO:0016020">
    <property type="term" value="C:membrane"/>
    <property type="evidence" value="ECO:0007669"/>
    <property type="project" value="TreeGrafter"/>
</dbReference>
<dbReference type="PROSITE" id="PS51987">
    <property type="entry name" value="GS_CATALYTIC"/>
    <property type="match status" value="1"/>
</dbReference>
<keyword evidence="7 11" id="KW-0547">Nucleotide-binding</keyword>
<evidence type="ECO:0000256" key="4">
    <source>
        <dbReference type="ARBA" id="ARBA00021364"/>
    </source>
</evidence>
<evidence type="ECO:0000259" key="18">
    <source>
        <dbReference type="PROSITE" id="PS51987"/>
    </source>
</evidence>
<keyword evidence="13" id="KW-0597">Phosphoprotein</keyword>
<reference evidence="19 20" key="1">
    <citation type="submission" date="2015-07" db="EMBL/GenBank/DDBJ databases">
        <title>Draft genome of Bellilinea caldifistulae DSM 17877.</title>
        <authorList>
            <person name="Hemp J."/>
            <person name="Ward L.M."/>
            <person name="Pace L.A."/>
            <person name="Fischer W.W."/>
        </authorList>
    </citation>
    <scope>NUCLEOTIDE SEQUENCE [LARGE SCALE GENOMIC DNA]</scope>
    <source>
        <strain evidence="19 20">GOMI-1</strain>
    </source>
</reference>
<feature type="binding site" evidence="11">
    <location>
        <position position="329"/>
    </location>
    <ligand>
        <name>ATP</name>
        <dbReference type="ChEBI" id="CHEBI:30616"/>
    </ligand>
</feature>
<feature type="binding site" evidence="10">
    <location>
        <begin position="237"/>
        <end position="238"/>
    </location>
    <ligand>
        <name>L-glutamate</name>
        <dbReference type="ChEBI" id="CHEBI:29985"/>
    </ligand>
</feature>
<comment type="similarity">
    <text evidence="2 14 15">Belongs to the glutamine synthetase family.</text>
</comment>
<dbReference type="PATRIC" id="fig|360411.5.peg.646"/>
<dbReference type="Proteomes" id="UP000050514">
    <property type="component" value="Unassembled WGS sequence"/>
</dbReference>
<name>A0A0P6WVE5_9CHLR</name>
<dbReference type="SMART" id="SM01230">
    <property type="entry name" value="Gln-synt_C"/>
    <property type="match status" value="1"/>
</dbReference>
<evidence type="ECO:0000256" key="5">
    <source>
        <dbReference type="ARBA" id="ARBA00022490"/>
    </source>
</evidence>
<proteinExistence type="inferred from homology"/>
<dbReference type="Pfam" id="PF00120">
    <property type="entry name" value="Gln-synt_C"/>
    <property type="match status" value="1"/>
</dbReference>
<dbReference type="Gene3D" id="3.10.20.70">
    <property type="entry name" value="Glutamine synthetase, N-terminal domain"/>
    <property type="match status" value="1"/>
</dbReference>
<feature type="binding site" evidence="10">
    <location>
        <position position="296"/>
    </location>
    <ligand>
        <name>L-glutamate</name>
        <dbReference type="ChEBI" id="CHEBI:29985"/>
    </ligand>
</feature>
<organism evidence="19 20">
    <name type="scientific">Bellilinea caldifistulae</name>
    <dbReference type="NCBI Taxonomy" id="360411"/>
    <lineage>
        <taxon>Bacteria</taxon>
        <taxon>Bacillati</taxon>
        <taxon>Chloroflexota</taxon>
        <taxon>Anaerolineae</taxon>
        <taxon>Anaerolineales</taxon>
        <taxon>Anaerolineaceae</taxon>
        <taxon>Bellilinea</taxon>
    </lineage>
</organism>
<dbReference type="OrthoDB" id="9807095at2"/>
<dbReference type="PROSITE" id="PS00180">
    <property type="entry name" value="GLNA_1"/>
    <property type="match status" value="1"/>
</dbReference>
<evidence type="ECO:0000256" key="7">
    <source>
        <dbReference type="ARBA" id="ARBA00022741"/>
    </source>
</evidence>
<feature type="binding site" evidence="12">
    <location>
        <position position="242"/>
    </location>
    <ligand>
        <name>Mg(2+)</name>
        <dbReference type="ChEBI" id="CHEBI:18420"/>
        <label>1</label>
    </ligand>
</feature>
<evidence type="ECO:0000256" key="16">
    <source>
        <dbReference type="RuleBase" id="RU004356"/>
    </source>
</evidence>
<dbReference type="RefSeq" id="WP_061915456.1">
    <property type="nucleotide sequence ID" value="NZ_DF967971.1"/>
</dbReference>
<keyword evidence="12" id="KW-0479">Metal-binding</keyword>